<dbReference type="SMART" id="SM00248">
    <property type="entry name" value="ANK"/>
    <property type="match status" value="1"/>
</dbReference>
<feature type="transmembrane region" description="Helical" evidence="8">
    <location>
        <begin position="988"/>
        <end position="1005"/>
    </location>
</feature>
<dbReference type="PROSITE" id="PS00018">
    <property type="entry name" value="EF_HAND_1"/>
    <property type="match status" value="2"/>
</dbReference>
<feature type="transmembrane region" description="Helical" evidence="8">
    <location>
        <begin position="942"/>
        <end position="968"/>
    </location>
</feature>
<feature type="transmembrane region" description="Helical" evidence="8">
    <location>
        <begin position="691"/>
        <end position="708"/>
    </location>
</feature>
<feature type="region of interest" description="Disordered" evidence="7">
    <location>
        <begin position="620"/>
        <end position="657"/>
    </location>
</feature>
<evidence type="ECO:0000313" key="10">
    <source>
        <dbReference type="EMBL" id="CAJ1409961.1"/>
    </source>
</evidence>
<dbReference type="GO" id="GO:0015179">
    <property type="term" value="F:L-amino acid transmembrane transporter activity"/>
    <property type="evidence" value="ECO:0007669"/>
    <property type="project" value="TreeGrafter"/>
</dbReference>
<organism evidence="10 11">
    <name type="scientific">Effrenium voratum</name>
    <dbReference type="NCBI Taxonomy" id="2562239"/>
    <lineage>
        <taxon>Eukaryota</taxon>
        <taxon>Sar</taxon>
        <taxon>Alveolata</taxon>
        <taxon>Dinophyceae</taxon>
        <taxon>Suessiales</taxon>
        <taxon>Symbiodiniaceae</taxon>
        <taxon>Effrenium</taxon>
    </lineage>
</organism>
<dbReference type="PROSITE" id="PS50222">
    <property type="entry name" value="EF_HAND_2"/>
    <property type="match status" value="1"/>
</dbReference>
<feature type="domain" description="EF-hand" evidence="9">
    <location>
        <begin position="273"/>
        <end position="308"/>
    </location>
</feature>
<evidence type="ECO:0000256" key="6">
    <source>
        <dbReference type="PROSITE-ProRule" id="PRU00023"/>
    </source>
</evidence>
<dbReference type="Gene3D" id="1.10.238.10">
    <property type="entry name" value="EF-hand"/>
    <property type="match status" value="1"/>
</dbReference>
<dbReference type="AlphaFoldDB" id="A0AA36JQL4"/>
<dbReference type="Pfam" id="PF12796">
    <property type="entry name" value="Ank_2"/>
    <property type="match status" value="1"/>
</dbReference>
<dbReference type="GO" id="GO:0016020">
    <property type="term" value="C:membrane"/>
    <property type="evidence" value="ECO:0007669"/>
    <property type="project" value="UniProtKB-SubCell"/>
</dbReference>
<comment type="caution">
    <text evidence="10">The sequence shown here is derived from an EMBL/GenBank/DDBJ whole genome shotgun (WGS) entry which is preliminary data.</text>
</comment>
<dbReference type="InterPro" id="IPR002048">
    <property type="entry name" value="EF_hand_dom"/>
</dbReference>
<feature type="transmembrane region" description="Helical" evidence="8">
    <location>
        <begin position="780"/>
        <end position="798"/>
    </location>
</feature>
<dbReference type="InterPro" id="IPR011992">
    <property type="entry name" value="EF-hand-dom_pair"/>
</dbReference>
<comment type="subcellular location">
    <subcellularLocation>
        <location evidence="1">Membrane</location>
        <topology evidence="1">Multi-pass membrane protein</topology>
    </subcellularLocation>
</comment>
<keyword evidence="5 8" id="KW-0472">Membrane</keyword>
<keyword evidence="2 8" id="KW-0812">Transmembrane</keyword>
<dbReference type="PANTHER" id="PTHR22950">
    <property type="entry name" value="AMINO ACID TRANSPORTER"/>
    <property type="match status" value="1"/>
</dbReference>
<evidence type="ECO:0000256" key="2">
    <source>
        <dbReference type="ARBA" id="ARBA00022692"/>
    </source>
</evidence>
<evidence type="ECO:0000313" key="11">
    <source>
        <dbReference type="Proteomes" id="UP001178507"/>
    </source>
</evidence>
<accession>A0AA36JQL4</accession>
<proteinExistence type="predicted"/>
<dbReference type="InterPro" id="IPR018247">
    <property type="entry name" value="EF_Hand_1_Ca_BS"/>
</dbReference>
<feature type="transmembrane region" description="Helical" evidence="8">
    <location>
        <begin position="1011"/>
        <end position="1036"/>
    </location>
</feature>
<protein>
    <recommendedName>
        <fullName evidence="9">EF-hand domain-containing protein</fullName>
    </recommendedName>
</protein>
<dbReference type="InterPro" id="IPR002110">
    <property type="entry name" value="Ankyrin_rpt"/>
</dbReference>
<feature type="transmembrane region" description="Helical" evidence="8">
    <location>
        <begin position="668"/>
        <end position="684"/>
    </location>
</feature>
<dbReference type="Gene3D" id="1.25.40.20">
    <property type="entry name" value="Ankyrin repeat-containing domain"/>
    <property type="match status" value="1"/>
</dbReference>
<dbReference type="EMBL" id="CAUJNA010003796">
    <property type="protein sequence ID" value="CAJ1409961.1"/>
    <property type="molecule type" value="Genomic_DNA"/>
</dbReference>
<dbReference type="InterPro" id="IPR013057">
    <property type="entry name" value="AA_transpt_TM"/>
</dbReference>
<reference evidence="10" key="1">
    <citation type="submission" date="2023-08" db="EMBL/GenBank/DDBJ databases">
        <authorList>
            <person name="Chen Y."/>
            <person name="Shah S."/>
            <person name="Dougan E. K."/>
            <person name="Thang M."/>
            <person name="Chan C."/>
        </authorList>
    </citation>
    <scope>NUCLEOTIDE SEQUENCE</scope>
</reference>
<dbReference type="PROSITE" id="PS50297">
    <property type="entry name" value="ANK_REP_REGION"/>
    <property type="match status" value="1"/>
</dbReference>
<dbReference type="Pfam" id="PF01490">
    <property type="entry name" value="Aa_trans"/>
    <property type="match status" value="1"/>
</dbReference>
<dbReference type="Gene3D" id="3.90.176.10">
    <property type="entry name" value="Toxin ADP-ribosyltransferase, Chain A, domain 1"/>
    <property type="match status" value="1"/>
</dbReference>
<dbReference type="Pfam" id="PF13499">
    <property type="entry name" value="EF-hand_7"/>
    <property type="match status" value="1"/>
</dbReference>
<evidence type="ECO:0000256" key="1">
    <source>
        <dbReference type="ARBA" id="ARBA00004141"/>
    </source>
</evidence>
<feature type="transmembrane region" description="Helical" evidence="8">
    <location>
        <begin position="1048"/>
        <end position="1071"/>
    </location>
</feature>
<dbReference type="SUPFAM" id="SSF47473">
    <property type="entry name" value="EF-hand"/>
    <property type="match status" value="1"/>
</dbReference>
<dbReference type="InterPro" id="IPR036770">
    <property type="entry name" value="Ankyrin_rpt-contain_sf"/>
</dbReference>
<evidence type="ECO:0000256" key="8">
    <source>
        <dbReference type="SAM" id="Phobius"/>
    </source>
</evidence>
<dbReference type="SMART" id="SM00054">
    <property type="entry name" value="EFh"/>
    <property type="match status" value="2"/>
</dbReference>
<keyword evidence="3" id="KW-0106">Calcium</keyword>
<sequence length="1175" mass="127162">MALLLLGFLGLGAAQSPWEPRRLNAPCAASGQLCSSRCCDRFESCFEEAGSVSLCRGFCVPEEGRSCRTPYAHPLGQARKTEQWPDLAAVCDAGTALVQPQAFQEKYNGSCAEFCRAAGQVIHQPLMFAVSGGPGYGEMRSCMGDKEGKHSARFIELCKDHQWEKVKQILSEQPALVNCEVDGRWSALHYAARAGNPQMVEFLLSKSADATSFAGDGKSPLEVAKGHDVRSMLMKSCFLSPATAIFEHYDSSGTGVIDSMELGWVIKAVKPNLTDMEIQQIFACVDTNKNGEIDFVEFVMWLFAGQGKSMAQEILATAYQLSSSGVGKQALRLKHVLALRAGLDPHVYLYPDFAPMPKMAHHPPRDEKPQTCVEYVQQMLPQLPGIPMIEETLAEVQRLADLRVETSQGQRIQHPEMVCAIVIWTFDTVLVDADTPYTKEQTFQYQVNKFIDKRDSEFFYVGRGFFYYLMTALEKLPPAGGVVYQGIPGKDVATAREALVEGTTVTWRCFTTALQLWGSMVTYDRGLVLQITLLPESRGKGSLFESKGRDISKLSAFSGSSEVLLLPNIRMRVGPEVQRKGLTVIELTELEEDTATTLNAEVTGGIANAFSCLAQKPERLPGSEMQESSEEPGETSEQPVEVGKSSTSTSEGTSAVSVKKPSVSTLEAYVNLVTVIIGAGILALPQLPARGGWVLCPLLLILCGFAVHESALQLWKGFMADHAIPVSTYEDLGEAAFGVPGRAITTVVVNAFLLGICSAYCALIGMQLQTVSNNAIHSRAWLLIMYPVFVCLALLPNLSVLSKLVPVGMVAALATAVCIIAKAMIDVEHWSDWSEEAELHAAWPAQWPALGAVLATCLGAFTLAPVSPPLIQDMAKPERFPRALSCALLTCAILYIAVMLCGYYGYGNFIQENVVANMHLFPASSEEALRPASTWTGSSAEWLAPVVSVMVLTNIMLSMPLLAMAVFYSVQSFKYTAPYVPPGSWANWAMRVALITGVDAVALAVPRFTVVFAFFSAVTSPFVSLVLPICFAGAILKDKPRVLRRAWHVLIVIVGALCLIFGVYTAVMGLAKTCEGQGLTFRQLEDGQGFLSPALKELQALKPHEESVVVICRDGRSMAAAVATAWLALCCGQTLDAALSVVADSAKQVGAWRTPLDAFGSREAFAAALGEATKG</sequence>
<gene>
    <name evidence="10" type="ORF">EVOR1521_LOCUS30920</name>
</gene>
<dbReference type="SUPFAM" id="SSF48403">
    <property type="entry name" value="Ankyrin repeat"/>
    <property type="match status" value="1"/>
</dbReference>
<keyword evidence="4 8" id="KW-1133">Transmembrane helix</keyword>
<dbReference type="Proteomes" id="UP001178507">
    <property type="component" value="Unassembled WGS sequence"/>
</dbReference>
<feature type="compositionally biased region" description="Low complexity" evidence="7">
    <location>
        <begin position="640"/>
        <end position="657"/>
    </location>
</feature>
<evidence type="ECO:0000256" key="7">
    <source>
        <dbReference type="SAM" id="MobiDB-lite"/>
    </source>
</evidence>
<dbReference type="GO" id="GO:0005509">
    <property type="term" value="F:calcium ion binding"/>
    <property type="evidence" value="ECO:0007669"/>
    <property type="project" value="InterPro"/>
</dbReference>
<name>A0AA36JQL4_9DINO</name>
<feature type="transmembrane region" description="Helical" evidence="8">
    <location>
        <begin position="883"/>
        <end position="906"/>
    </location>
</feature>
<feature type="transmembrane region" description="Helical" evidence="8">
    <location>
        <begin position="747"/>
        <end position="768"/>
    </location>
</feature>
<evidence type="ECO:0000256" key="5">
    <source>
        <dbReference type="ARBA" id="ARBA00023136"/>
    </source>
</evidence>
<feature type="repeat" description="ANK" evidence="6">
    <location>
        <begin position="183"/>
        <end position="215"/>
    </location>
</feature>
<dbReference type="CDD" id="cd00051">
    <property type="entry name" value="EFh"/>
    <property type="match status" value="1"/>
</dbReference>
<evidence type="ECO:0000256" key="3">
    <source>
        <dbReference type="ARBA" id="ARBA00022837"/>
    </source>
</evidence>
<keyword evidence="6" id="KW-0040">ANK repeat</keyword>
<keyword evidence="11" id="KW-1185">Reference proteome</keyword>
<evidence type="ECO:0000256" key="4">
    <source>
        <dbReference type="ARBA" id="ARBA00022989"/>
    </source>
</evidence>
<dbReference type="PROSITE" id="PS50088">
    <property type="entry name" value="ANK_REPEAT"/>
    <property type="match status" value="1"/>
</dbReference>
<evidence type="ECO:0000259" key="9">
    <source>
        <dbReference type="PROSITE" id="PS50222"/>
    </source>
</evidence>